<keyword evidence="2" id="KW-1185">Reference proteome</keyword>
<dbReference type="Gene3D" id="3.60.120.10">
    <property type="entry name" value="Anthranilate synthase"/>
    <property type="match status" value="1"/>
</dbReference>
<reference evidence="1 2" key="1">
    <citation type="journal article" date="2022" name="Nat. Plants">
        <title>Genomes of leafy and leafless Platanthera orchids illuminate the evolution of mycoheterotrophy.</title>
        <authorList>
            <person name="Li M.H."/>
            <person name="Liu K.W."/>
            <person name="Li Z."/>
            <person name="Lu H.C."/>
            <person name="Ye Q.L."/>
            <person name="Zhang D."/>
            <person name="Wang J.Y."/>
            <person name="Li Y.F."/>
            <person name="Zhong Z.M."/>
            <person name="Liu X."/>
            <person name="Yu X."/>
            <person name="Liu D.K."/>
            <person name="Tu X.D."/>
            <person name="Liu B."/>
            <person name="Hao Y."/>
            <person name="Liao X.Y."/>
            <person name="Jiang Y.T."/>
            <person name="Sun W.H."/>
            <person name="Chen J."/>
            <person name="Chen Y.Q."/>
            <person name="Ai Y."/>
            <person name="Zhai J.W."/>
            <person name="Wu S.S."/>
            <person name="Zhou Z."/>
            <person name="Hsiao Y.Y."/>
            <person name="Wu W.L."/>
            <person name="Chen Y.Y."/>
            <person name="Lin Y.F."/>
            <person name="Hsu J.L."/>
            <person name="Li C.Y."/>
            <person name="Wang Z.W."/>
            <person name="Zhao X."/>
            <person name="Zhong W.Y."/>
            <person name="Ma X.K."/>
            <person name="Ma L."/>
            <person name="Huang J."/>
            <person name="Chen G.Z."/>
            <person name="Huang M.Z."/>
            <person name="Huang L."/>
            <person name="Peng D.H."/>
            <person name="Luo Y.B."/>
            <person name="Zou S.Q."/>
            <person name="Chen S.P."/>
            <person name="Lan S."/>
            <person name="Tsai W.C."/>
            <person name="Van de Peer Y."/>
            <person name="Liu Z.J."/>
        </authorList>
    </citation>
    <scope>NUCLEOTIDE SEQUENCE [LARGE SCALE GENOMIC DNA]</scope>
    <source>
        <strain evidence="1">Lor288</strain>
    </source>
</reference>
<sequence length="378" mass="41776">MKSIAFSKIDPKVVFFLLITILLLSSTVQRLFESRFEPLYLSVSKYGSVNVEKLMDIERYSQVMHISSTIVIITRTSLTSGINFKCARHLHFRAIGIVLRDESVWCARVEGGRPYSPFVPLSLFVVVLLTGRRGPIRERTAGSPATDRPVLVDVDNMIKRWRMVKVALHSGAAGGCGLAGYPSSKKFVNCCKFFFIAGRPAVAGSPATGRPVLVGVHEDEPRSAEAQDGNMVGWFIEEKTNLMASFSKTFFLNAAWETLIVALSTITLSKKYDILCLLVPSFYYLANQPPTIPIISASHVSTPLTHFLRFSTKHPLLRAPVSVSSLSSQCVVDSSYHGRPALPFYSSPSNTRAPFILRPAGVLLFPSRLETTSLHYIS</sequence>
<organism evidence="1 2">
    <name type="scientific">Platanthera guangdongensis</name>
    <dbReference type="NCBI Taxonomy" id="2320717"/>
    <lineage>
        <taxon>Eukaryota</taxon>
        <taxon>Viridiplantae</taxon>
        <taxon>Streptophyta</taxon>
        <taxon>Embryophyta</taxon>
        <taxon>Tracheophyta</taxon>
        <taxon>Spermatophyta</taxon>
        <taxon>Magnoliopsida</taxon>
        <taxon>Liliopsida</taxon>
        <taxon>Asparagales</taxon>
        <taxon>Orchidaceae</taxon>
        <taxon>Orchidoideae</taxon>
        <taxon>Orchideae</taxon>
        <taxon>Orchidinae</taxon>
        <taxon>Platanthera</taxon>
    </lineage>
</organism>
<protein>
    <submittedName>
        <fullName evidence="1">Uncharacterized protein</fullName>
    </submittedName>
</protein>
<proteinExistence type="predicted"/>
<comment type="caution">
    <text evidence="1">The sequence shown here is derived from an EMBL/GenBank/DDBJ whole genome shotgun (WGS) entry which is preliminary data.</text>
</comment>
<gene>
    <name evidence="1" type="ORF">KSP40_PGU002855</name>
</gene>
<dbReference type="Proteomes" id="UP001412067">
    <property type="component" value="Unassembled WGS sequence"/>
</dbReference>
<name>A0ABR2N0K7_9ASPA</name>
<accession>A0ABR2N0K7</accession>
<dbReference type="SUPFAM" id="SSF56322">
    <property type="entry name" value="ADC synthase"/>
    <property type="match status" value="1"/>
</dbReference>
<dbReference type="InterPro" id="IPR005801">
    <property type="entry name" value="ADC_synthase"/>
</dbReference>
<dbReference type="EMBL" id="JBBWWR010000002">
    <property type="protein sequence ID" value="KAK8969975.1"/>
    <property type="molecule type" value="Genomic_DNA"/>
</dbReference>
<evidence type="ECO:0000313" key="1">
    <source>
        <dbReference type="EMBL" id="KAK8969975.1"/>
    </source>
</evidence>
<evidence type="ECO:0000313" key="2">
    <source>
        <dbReference type="Proteomes" id="UP001412067"/>
    </source>
</evidence>